<accession>A0A9P4H243</accession>
<organism evidence="2 3">
    <name type="scientific">Setomelanomma holmii</name>
    <dbReference type="NCBI Taxonomy" id="210430"/>
    <lineage>
        <taxon>Eukaryota</taxon>
        <taxon>Fungi</taxon>
        <taxon>Dikarya</taxon>
        <taxon>Ascomycota</taxon>
        <taxon>Pezizomycotina</taxon>
        <taxon>Dothideomycetes</taxon>
        <taxon>Pleosporomycetidae</taxon>
        <taxon>Pleosporales</taxon>
        <taxon>Pleosporineae</taxon>
        <taxon>Phaeosphaeriaceae</taxon>
        <taxon>Setomelanomma</taxon>
    </lineage>
</organism>
<name>A0A9P4H243_9PLEO</name>
<feature type="region of interest" description="Disordered" evidence="1">
    <location>
        <begin position="307"/>
        <end position="485"/>
    </location>
</feature>
<proteinExistence type="predicted"/>
<comment type="caution">
    <text evidence="2">The sequence shown here is derived from an EMBL/GenBank/DDBJ whole genome shotgun (WGS) entry which is preliminary data.</text>
</comment>
<sequence length="543" mass="60975">MSSPSSEGECSLVSSTPHSGRCNFPEAHAHDAPLNYGTAQEEKQSSRNPPTFPRPHDSYIPGRDWSRPPRRDERSRRPAYESYVPGSDRSRNRSRSPARSPSTRYRSYHRRPSDFPLKSQQHLPRELGTFRRREDPHPTDGIIADLRKLQRLPSVRVTSYSPEPALHGTSPRVHEERGGKDAHRPRSIPAYRRPLDKPANYLNWTQPKLLSEVSIRRLSYEYDHPAYLAEILTVNDRRYSERWAEIKHMGVKELLEEAEAWDIDIDLRVSKEQGPLLTEIATPMARNAVSMHNDLLRAEEVARRQAESQAGAKVKPLSKASRLAREAAKAKAEKQKKTSPTTKPVKKPKSRNSQHSDSGYATGNTKSSTSPSSYGGLEDDDEGPLNRATERVAARRNSKQDHPKPTIASLQSEQTKSKKRAQSTEDEDLQASSPKKIPRMLKDDALSRPEKPIRSRISEHGQEPSKKPKITRKPAVRKDATMHDGDEVDAAVSGIKAVRAGRQMVHPKTIAAQAKNAVVVTKSEDQVGKGMTSVPGLYYLKML</sequence>
<dbReference type="OrthoDB" id="10628403at2759"/>
<evidence type="ECO:0000313" key="3">
    <source>
        <dbReference type="Proteomes" id="UP000799777"/>
    </source>
</evidence>
<feature type="compositionally biased region" description="Basic and acidic residues" evidence="1">
    <location>
        <begin position="388"/>
        <end position="404"/>
    </location>
</feature>
<feature type="compositionally biased region" description="Basic and acidic residues" evidence="1">
    <location>
        <begin position="172"/>
        <end position="184"/>
    </location>
</feature>
<feature type="compositionally biased region" description="Basic and acidic residues" evidence="1">
    <location>
        <begin position="440"/>
        <end position="466"/>
    </location>
</feature>
<dbReference type="Proteomes" id="UP000799777">
    <property type="component" value="Unassembled WGS sequence"/>
</dbReference>
<evidence type="ECO:0000313" key="2">
    <source>
        <dbReference type="EMBL" id="KAF2026200.1"/>
    </source>
</evidence>
<reference evidence="2" key="1">
    <citation type="journal article" date="2020" name="Stud. Mycol.">
        <title>101 Dothideomycetes genomes: a test case for predicting lifestyles and emergence of pathogens.</title>
        <authorList>
            <person name="Haridas S."/>
            <person name="Albert R."/>
            <person name="Binder M."/>
            <person name="Bloem J."/>
            <person name="Labutti K."/>
            <person name="Salamov A."/>
            <person name="Andreopoulos B."/>
            <person name="Baker S."/>
            <person name="Barry K."/>
            <person name="Bills G."/>
            <person name="Bluhm B."/>
            <person name="Cannon C."/>
            <person name="Castanera R."/>
            <person name="Culley D."/>
            <person name="Daum C."/>
            <person name="Ezra D."/>
            <person name="Gonzalez J."/>
            <person name="Henrissat B."/>
            <person name="Kuo A."/>
            <person name="Liang C."/>
            <person name="Lipzen A."/>
            <person name="Lutzoni F."/>
            <person name="Magnuson J."/>
            <person name="Mondo S."/>
            <person name="Nolan M."/>
            <person name="Ohm R."/>
            <person name="Pangilinan J."/>
            <person name="Park H.-J."/>
            <person name="Ramirez L."/>
            <person name="Alfaro M."/>
            <person name="Sun H."/>
            <person name="Tritt A."/>
            <person name="Yoshinaga Y."/>
            <person name="Zwiers L.-H."/>
            <person name="Turgeon B."/>
            <person name="Goodwin S."/>
            <person name="Spatafora J."/>
            <person name="Crous P."/>
            <person name="Grigoriev I."/>
        </authorList>
    </citation>
    <scope>NUCLEOTIDE SEQUENCE</scope>
    <source>
        <strain evidence="2">CBS 110217</strain>
    </source>
</reference>
<feature type="region of interest" description="Disordered" evidence="1">
    <location>
        <begin position="160"/>
        <end position="192"/>
    </location>
</feature>
<feature type="compositionally biased region" description="Basic and acidic residues" evidence="1">
    <location>
        <begin position="476"/>
        <end position="485"/>
    </location>
</feature>
<feature type="compositionally biased region" description="Low complexity" evidence="1">
    <location>
        <begin position="95"/>
        <end position="105"/>
    </location>
</feature>
<feature type="region of interest" description="Disordered" evidence="1">
    <location>
        <begin position="1"/>
        <end position="122"/>
    </location>
</feature>
<feature type="compositionally biased region" description="Basic and acidic residues" evidence="1">
    <location>
        <begin position="323"/>
        <end position="336"/>
    </location>
</feature>
<dbReference type="AlphaFoldDB" id="A0A9P4H243"/>
<feature type="compositionally biased region" description="Basic and acidic residues" evidence="1">
    <location>
        <begin position="64"/>
        <end position="79"/>
    </location>
</feature>
<evidence type="ECO:0000256" key="1">
    <source>
        <dbReference type="SAM" id="MobiDB-lite"/>
    </source>
</evidence>
<feature type="compositionally biased region" description="Polar residues" evidence="1">
    <location>
        <begin position="1"/>
        <end position="18"/>
    </location>
</feature>
<protein>
    <submittedName>
        <fullName evidence="2">Uncharacterized protein</fullName>
    </submittedName>
</protein>
<feature type="compositionally biased region" description="Polar residues" evidence="1">
    <location>
        <begin position="353"/>
        <end position="373"/>
    </location>
</feature>
<gene>
    <name evidence="2" type="ORF">EK21DRAFT_116095</name>
</gene>
<keyword evidence="3" id="KW-1185">Reference proteome</keyword>
<dbReference type="EMBL" id="ML978248">
    <property type="protein sequence ID" value="KAF2026200.1"/>
    <property type="molecule type" value="Genomic_DNA"/>
</dbReference>